<sequence>METDYVEQMNKLRSGELKELVVKPEDFMRFRNAWTNYPGRKGIVGVAHRGGTIVYHYDSQFA</sequence>
<gene>
    <name evidence="1" type="ORF">PQ472_04540</name>
</gene>
<dbReference type="RefSeq" id="WP_274261700.1">
    <property type="nucleotide sequence ID" value="NZ_CP117884.1"/>
</dbReference>
<evidence type="ECO:0000313" key="1">
    <source>
        <dbReference type="EMBL" id="WDF83509.1"/>
    </source>
</evidence>
<protein>
    <submittedName>
        <fullName evidence="1">Uncharacterized protein</fullName>
    </submittedName>
</protein>
<organism evidence="1 2">
    <name type="scientific">Lacticaseibacillus pabuli</name>
    <dbReference type="NCBI Taxonomy" id="3025672"/>
    <lineage>
        <taxon>Bacteria</taxon>
        <taxon>Bacillati</taxon>
        <taxon>Bacillota</taxon>
        <taxon>Bacilli</taxon>
        <taxon>Lactobacillales</taxon>
        <taxon>Lactobacillaceae</taxon>
        <taxon>Lacticaseibacillus</taxon>
    </lineage>
</organism>
<accession>A0ABY7WUR3</accession>
<name>A0ABY7WUR3_9LACO</name>
<keyword evidence="2" id="KW-1185">Reference proteome</keyword>
<evidence type="ECO:0000313" key="2">
    <source>
        <dbReference type="Proteomes" id="UP001220377"/>
    </source>
</evidence>
<reference evidence="1 2" key="1">
    <citation type="submission" date="2023-02" db="EMBL/GenBank/DDBJ databases">
        <title>Genome sequence of Lacticaseibacillus sp. KACC 23028.</title>
        <authorList>
            <person name="Kim S."/>
            <person name="Heo J."/>
            <person name="Kwon S.-W."/>
        </authorList>
    </citation>
    <scope>NUCLEOTIDE SEQUENCE [LARGE SCALE GENOMIC DNA]</scope>
    <source>
        <strain evidence="1 2">KACC 23028</strain>
    </source>
</reference>
<dbReference type="Proteomes" id="UP001220377">
    <property type="component" value="Chromosome"/>
</dbReference>
<proteinExistence type="predicted"/>
<dbReference type="EMBL" id="CP117884">
    <property type="protein sequence ID" value="WDF83509.1"/>
    <property type="molecule type" value="Genomic_DNA"/>
</dbReference>